<evidence type="ECO:0000256" key="1">
    <source>
        <dbReference type="ARBA" id="ARBA00004141"/>
    </source>
</evidence>
<comment type="caution">
    <text evidence="11">The sequence shown here is derived from an EMBL/GenBank/DDBJ whole genome shotgun (WGS) entry which is preliminary data.</text>
</comment>
<dbReference type="InterPro" id="IPR000425">
    <property type="entry name" value="MIP"/>
</dbReference>
<dbReference type="GO" id="GO:0005886">
    <property type="term" value="C:plasma membrane"/>
    <property type="evidence" value="ECO:0007669"/>
    <property type="project" value="TreeGrafter"/>
</dbReference>
<dbReference type="Gene3D" id="1.20.1080.10">
    <property type="entry name" value="Glycerol uptake facilitator protein"/>
    <property type="match status" value="1"/>
</dbReference>
<dbReference type="EMBL" id="LFJN01000008">
    <property type="protein sequence ID" value="KPI42080.1"/>
    <property type="molecule type" value="Genomic_DNA"/>
</dbReference>
<dbReference type="PANTHER" id="PTHR19139">
    <property type="entry name" value="AQUAPORIN TRANSPORTER"/>
    <property type="match status" value="1"/>
</dbReference>
<reference evidence="11 12" key="1">
    <citation type="submission" date="2015-06" db="EMBL/GenBank/DDBJ databases">
        <title>Draft genome of the ant-associated black yeast Phialophora attae CBS 131958.</title>
        <authorList>
            <person name="Moreno L.F."/>
            <person name="Stielow B.J."/>
            <person name="de Hoog S."/>
            <person name="Vicente V.A."/>
            <person name="Weiss V.A."/>
            <person name="de Vries M."/>
            <person name="Cruz L.M."/>
            <person name="Souza E.M."/>
        </authorList>
    </citation>
    <scope>NUCLEOTIDE SEQUENCE [LARGE SCALE GENOMIC DNA]</scope>
    <source>
        <strain evidence="11 12">CBS 131958</strain>
    </source>
</reference>
<dbReference type="Pfam" id="PF00230">
    <property type="entry name" value="MIP"/>
    <property type="match status" value="1"/>
</dbReference>
<dbReference type="AlphaFoldDB" id="A0A0N1P1F1"/>
<dbReference type="STRING" id="1664694.A0A0N1P1F1"/>
<feature type="transmembrane region" description="Helical" evidence="10">
    <location>
        <begin position="123"/>
        <end position="148"/>
    </location>
</feature>
<evidence type="ECO:0000256" key="2">
    <source>
        <dbReference type="ARBA" id="ARBA00006175"/>
    </source>
</evidence>
<evidence type="ECO:0000256" key="8">
    <source>
        <dbReference type="ARBA" id="ARBA00034651"/>
    </source>
</evidence>
<keyword evidence="7 10" id="KW-0472">Membrane</keyword>
<keyword evidence="12" id="KW-1185">Reference proteome</keyword>
<sequence>MGATTIASRDLEAQKRGSSMGLLSRIPAKVQNHFVAAMAEFMGTFLFLFFAFAGTQTANAPRSITGDENTDIPQGPDPLVLLYISTCFGVSLTATVWIFFRISGGVFNPAVTIGLCLGGAVPIIRGIVVIPAQIIGGIVASLVVKYLFPGPLAVTTTLSLPTTPVQGMFIEMMLTAQLVFTIYMLAVEKHRATFLAPLGIGLSLFTAELAGVYYTGGSLNPARSFGPCVANSDYPESHWIYWVGPILGAIFATGFYKLLKLMSYERVNPGQDGEGATFALLDDDFHTRSSSHALALNQSFGRPLSIPESLIDRRSVV</sequence>
<protein>
    <submittedName>
        <fullName evidence="11">Aquaporin-2</fullName>
    </submittedName>
</protein>
<organism evidence="11 12">
    <name type="scientific">Cyphellophora attinorum</name>
    <dbReference type="NCBI Taxonomy" id="1664694"/>
    <lineage>
        <taxon>Eukaryota</taxon>
        <taxon>Fungi</taxon>
        <taxon>Dikarya</taxon>
        <taxon>Ascomycota</taxon>
        <taxon>Pezizomycotina</taxon>
        <taxon>Eurotiomycetes</taxon>
        <taxon>Chaetothyriomycetidae</taxon>
        <taxon>Chaetothyriales</taxon>
        <taxon>Cyphellophoraceae</taxon>
        <taxon>Cyphellophora</taxon>
    </lineage>
</organism>
<dbReference type="Proteomes" id="UP000038010">
    <property type="component" value="Unassembled WGS sequence"/>
</dbReference>
<feature type="transmembrane region" description="Helical" evidence="10">
    <location>
        <begin position="168"/>
        <end position="187"/>
    </location>
</feature>
<evidence type="ECO:0000313" key="11">
    <source>
        <dbReference type="EMBL" id="KPI42080.1"/>
    </source>
</evidence>
<evidence type="ECO:0000256" key="9">
    <source>
        <dbReference type="RuleBase" id="RU000477"/>
    </source>
</evidence>
<dbReference type="GO" id="GO:0015250">
    <property type="term" value="F:water channel activity"/>
    <property type="evidence" value="ECO:0007669"/>
    <property type="project" value="TreeGrafter"/>
</dbReference>
<comment type="similarity">
    <text evidence="2 9">Belongs to the MIP/aquaporin (TC 1.A.8) family.</text>
</comment>
<feature type="transmembrane region" description="Helical" evidence="10">
    <location>
        <begin position="34"/>
        <end position="53"/>
    </location>
</feature>
<proteinExistence type="inferred from homology"/>
<feature type="transmembrane region" description="Helical" evidence="10">
    <location>
        <begin position="194"/>
        <end position="214"/>
    </location>
</feature>
<dbReference type="PRINTS" id="PR00783">
    <property type="entry name" value="MINTRINSICP"/>
</dbReference>
<comment type="subcellular location">
    <subcellularLocation>
        <location evidence="1">Membrane</location>
        <topology evidence="1">Multi-pass membrane protein</topology>
    </subcellularLocation>
</comment>
<dbReference type="SUPFAM" id="SSF81338">
    <property type="entry name" value="Aquaporin-like"/>
    <property type="match status" value="1"/>
</dbReference>
<dbReference type="InterPro" id="IPR034294">
    <property type="entry name" value="Aquaporin_transptr"/>
</dbReference>
<name>A0A0N1P1F1_9EURO</name>
<feature type="transmembrane region" description="Helical" evidence="10">
    <location>
        <begin position="80"/>
        <end position="102"/>
    </location>
</feature>
<dbReference type="InterPro" id="IPR023271">
    <property type="entry name" value="Aquaporin-like"/>
</dbReference>
<dbReference type="RefSeq" id="XP_018002043.1">
    <property type="nucleotide sequence ID" value="XM_018145806.1"/>
</dbReference>
<keyword evidence="5" id="KW-0677">Repeat</keyword>
<evidence type="ECO:0000256" key="3">
    <source>
        <dbReference type="ARBA" id="ARBA00022448"/>
    </source>
</evidence>
<dbReference type="GeneID" id="28737686"/>
<comment type="catalytic activity">
    <reaction evidence="8">
        <text>H2O(in) = H2O(out)</text>
        <dbReference type="Rhea" id="RHEA:29667"/>
        <dbReference type="ChEBI" id="CHEBI:15377"/>
    </reaction>
</comment>
<evidence type="ECO:0000256" key="4">
    <source>
        <dbReference type="ARBA" id="ARBA00022692"/>
    </source>
</evidence>
<dbReference type="VEuPathDB" id="FungiDB:AB675_5583"/>
<dbReference type="PANTHER" id="PTHR19139:SF199">
    <property type="entry name" value="MIP17260P"/>
    <property type="match status" value="1"/>
</dbReference>
<keyword evidence="6 10" id="KW-1133">Transmembrane helix</keyword>
<keyword evidence="4 9" id="KW-0812">Transmembrane</keyword>
<keyword evidence="3 9" id="KW-0813">Transport</keyword>
<evidence type="ECO:0000256" key="10">
    <source>
        <dbReference type="SAM" id="Phobius"/>
    </source>
</evidence>
<evidence type="ECO:0000313" key="12">
    <source>
        <dbReference type="Proteomes" id="UP000038010"/>
    </source>
</evidence>
<evidence type="ECO:0000256" key="6">
    <source>
        <dbReference type="ARBA" id="ARBA00022989"/>
    </source>
</evidence>
<gene>
    <name evidence="11" type="ORF">AB675_5583</name>
</gene>
<dbReference type="OrthoDB" id="3222at2759"/>
<accession>A0A0N1P1F1</accession>
<evidence type="ECO:0000256" key="5">
    <source>
        <dbReference type="ARBA" id="ARBA00022737"/>
    </source>
</evidence>
<feature type="transmembrane region" description="Helical" evidence="10">
    <location>
        <begin position="239"/>
        <end position="259"/>
    </location>
</feature>
<dbReference type="FunFam" id="1.20.1080.10:FF:000014">
    <property type="entry name" value="Aquaporin 1"/>
    <property type="match status" value="1"/>
</dbReference>
<evidence type="ECO:0000256" key="7">
    <source>
        <dbReference type="ARBA" id="ARBA00023136"/>
    </source>
</evidence>